<dbReference type="InterPro" id="IPR038766">
    <property type="entry name" value="Membrane_comp_ABC_pdt"/>
</dbReference>
<accession>A0A5B8M266</accession>
<feature type="transmembrane region" description="Helical" evidence="6">
    <location>
        <begin position="205"/>
        <end position="225"/>
    </location>
</feature>
<keyword evidence="2" id="KW-1003">Cell membrane</keyword>
<dbReference type="PANTHER" id="PTHR30287">
    <property type="entry name" value="MEMBRANE COMPONENT OF PREDICTED ABC SUPERFAMILY METABOLITE UPTAKE TRANSPORTER"/>
    <property type="match status" value="1"/>
</dbReference>
<dbReference type="AlphaFoldDB" id="A0A5B8M266"/>
<feature type="transmembrane region" description="Helical" evidence="6">
    <location>
        <begin position="329"/>
        <end position="361"/>
    </location>
</feature>
<evidence type="ECO:0000259" key="7">
    <source>
        <dbReference type="Pfam" id="PF02687"/>
    </source>
</evidence>
<evidence type="ECO:0000313" key="8">
    <source>
        <dbReference type="EMBL" id="QDZ13955.1"/>
    </source>
</evidence>
<sequence length="466" mass="46627">MSRRLRTGGTLRENVATVLVAGVSSLFGVALVESTVLITDAAGAAGVDGGSIGVAIAVVGAVFLLLAVYVGAVVTANTFATVVAGRRRSIALLRVLGAEASIVRRSLAAEGLWLGALGAAAGLLVGVSAASVTTAIGTAQGWLPSARYDLLSPTLVGPVLIVVLTTWLAAWIGCRSVTAVSPLEATAAAAAPAGATSRPRLRAGAMIALLLLGAGLLALGVVVGLRVPLGLLVAFVGGVLSFSGVLVGAGIIMPAVLALVGRTFGRAPAARIAAANAARYPERSTRATMALVIGVTLVTTFAVALTTYSDVTLAQLNDAPQWRAALGQTISVTIVVFSVLAGFSALSAAVGLVNTLTVGMLQRIRELGLLRALGFSRGRLRGMILLEGAQLTVAAIAFGLALGILYGWVAAQSLLGSLVHDVIAPAVPWPMIGIIVGAGILITAVSGIVASRRAGSVSPVAALAVE</sequence>
<keyword evidence="3 6" id="KW-0812">Transmembrane</keyword>
<evidence type="ECO:0000256" key="6">
    <source>
        <dbReference type="SAM" id="Phobius"/>
    </source>
</evidence>
<proteinExistence type="predicted"/>
<dbReference type="EMBL" id="CP042305">
    <property type="protein sequence ID" value="QDZ13955.1"/>
    <property type="molecule type" value="Genomic_DNA"/>
</dbReference>
<keyword evidence="4 6" id="KW-1133">Transmembrane helix</keyword>
<feature type="domain" description="ABC3 transporter permease C-terminal" evidence="7">
    <location>
        <begin position="62"/>
        <end position="173"/>
    </location>
</feature>
<evidence type="ECO:0000313" key="9">
    <source>
        <dbReference type="Proteomes" id="UP000320216"/>
    </source>
</evidence>
<gene>
    <name evidence="8" type="ORF">FPZ11_03400</name>
</gene>
<feature type="transmembrane region" description="Helical" evidence="6">
    <location>
        <begin position="289"/>
        <end position="309"/>
    </location>
</feature>
<feature type="transmembrane region" description="Helical" evidence="6">
    <location>
        <begin position="112"/>
        <end position="135"/>
    </location>
</feature>
<feature type="transmembrane region" description="Helical" evidence="6">
    <location>
        <begin position="231"/>
        <end position="261"/>
    </location>
</feature>
<comment type="subcellular location">
    <subcellularLocation>
        <location evidence="1">Cell membrane</location>
        <topology evidence="1">Multi-pass membrane protein</topology>
    </subcellularLocation>
</comment>
<evidence type="ECO:0000256" key="5">
    <source>
        <dbReference type="ARBA" id="ARBA00023136"/>
    </source>
</evidence>
<feature type="transmembrane region" description="Helical" evidence="6">
    <location>
        <begin position="12"/>
        <end position="32"/>
    </location>
</feature>
<dbReference type="OrthoDB" id="9780560at2"/>
<dbReference type="Proteomes" id="UP000320216">
    <property type="component" value="Chromosome"/>
</dbReference>
<dbReference type="RefSeq" id="WP_146318381.1">
    <property type="nucleotide sequence ID" value="NZ_CP042305.1"/>
</dbReference>
<keyword evidence="5 6" id="KW-0472">Membrane</keyword>
<dbReference type="KEGG" id="huw:FPZ11_03400"/>
<dbReference type="GO" id="GO:0005886">
    <property type="term" value="C:plasma membrane"/>
    <property type="evidence" value="ECO:0007669"/>
    <property type="project" value="UniProtKB-SubCell"/>
</dbReference>
<dbReference type="PANTHER" id="PTHR30287:SF1">
    <property type="entry name" value="INNER MEMBRANE PROTEIN"/>
    <property type="match status" value="1"/>
</dbReference>
<feature type="transmembrane region" description="Helical" evidence="6">
    <location>
        <begin position="155"/>
        <end position="174"/>
    </location>
</feature>
<organism evidence="8 9">
    <name type="scientific">Humibacter ginsenosidimutans</name>
    <dbReference type="NCBI Taxonomy" id="2599293"/>
    <lineage>
        <taxon>Bacteria</taxon>
        <taxon>Bacillati</taxon>
        <taxon>Actinomycetota</taxon>
        <taxon>Actinomycetes</taxon>
        <taxon>Micrococcales</taxon>
        <taxon>Microbacteriaceae</taxon>
        <taxon>Humibacter</taxon>
    </lineage>
</organism>
<dbReference type="InterPro" id="IPR003838">
    <property type="entry name" value="ABC3_permease_C"/>
</dbReference>
<evidence type="ECO:0000256" key="4">
    <source>
        <dbReference type="ARBA" id="ARBA00022989"/>
    </source>
</evidence>
<keyword evidence="9" id="KW-1185">Reference proteome</keyword>
<name>A0A5B8M266_9MICO</name>
<reference evidence="8 9" key="1">
    <citation type="submission" date="2019-07" db="EMBL/GenBank/DDBJ databases">
        <title>Full genome sequence of Humibacter sp. WJ7-1.</title>
        <authorList>
            <person name="Im W.-T."/>
        </authorList>
    </citation>
    <scope>NUCLEOTIDE SEQUENCE [LARGE SCALE GENOMIC DNA]</scope>
    <source>
        <strain evidence="8 9">WJ7-1</strain>
    </source>
</reference>
<feature type="transmembrane region" description="Helical" evidence="6">
    <location>
        <begin position="429"/>
        <end position="450"/>
    </location>
</feature>
<protein>
    <submittedName>
        <fullName evidence="8">ABC transporter permease</fullName>
    </submittedName>
</protein>
<evidence type="ECO:0000256" key="3">
    <source>
        <dbReference type="ARBA" id="ARBA00022692"/>
    </source>
</evidence>
<dbReference type="Pfam" id="PF02687">
    <property type="entry name" value="FtsX"/>
    <property type="match status" value="2"/>
</dbReference>
<feature type="domain" description="ABC3 transporter permease C-terminal" evidence="7">
    <location>
        <begin position="339"/>
        <end position="459"/>
    </location>
</feature>
<feature type="transmembrane region" description="Helical" evidence="6">
    <location>
        <begin position="382"/>
        <end position="409"/>
    </location>
</feature>
<feature type="transmembrane region" description="Helical" evidence="6">
    <location>
        <begin position="52"/>
        <end position="84"/>
    </location>
</feature>
<evidence type="ECO:0000256" key="1">
    <source>
        <dbReference type="ARBA" id="ARBA00004651"/>
    </source>
</evidence>
<evidence type="ECO:0000256" key="2">
    <source>
        <dbReference type="ARBA" id="ARBA00022475"/>
    </source>
</evidence>